<comment type="function">
    <text evidence="6">Part of an energy-coupled inorganic carbon pump.</text>
</comment>
<evidence type="ECO:0000256" key="6">
    <source>
        <dbReference type="HAMAP-Rule" id="MF_01871"/>
    </source>
</evidence>
<reference evidence="7 8" key="1">
    <citation type="submission" date="2018-02" db="EMBL/GenBank/DDBJ databases">
        <title>Subsurface microbial communities from deep shales in Ohio and West Virginia, USA.</title>
        <authorList>
            <person name="Wrighton K."/>
        </authorList>
    </citation>
    <scope>NUCLEOTIDE SEQUENCE [LARGE SCALE GENOMIC DNA]</scope>
    <source>
        <strain evidence="7 8">OWC-DMM</strain>
    </source>
</reference>
<keyword evidence="4 6" id="KW-0862">Zinc</keyword>
<evidence type="ECO:0000256" key="5">
    <source>
        <dbReference type="ARBA" id="ARBA00023136"/>
    </source>
</evidence>
<feature type="binding site" evidence="6">
    <location>
        <position position="555"/>
    </location>
    <ligand>
        <name>Zn(2+)</name>
        <dbReference type="ChEBI" id="CHEBI:29105"/>
    </ligand>
</feature>
<dbReference type="HAMAP" id="MF_01871">
    <property type="entry name" value="DabA"/>
    <property type="match status" value="1"/>
</dbReference>
<dbReference type="Proteomes" id="UP000240010">
    <property type="component" value="Unassembled WGS sequence"/>
</dbReference>
<comment type="subcellular location">
    <subcellularLocation>
        <location evidence="6">Cell membrane</location>
        <topology evidence="6">Peripheral membrane protein</topology>
    </subcellularLocation>
</comment>
<dbReference type="EMBL" id="PTIZ01000010">
    <property type="protein sequence ID" value="PPK74234.1"/>
    <property type="molecule type" value="Genomic_DNA"/>
</dbReference>
<organism evidence="7 8">
    <name type="scientific">Methylobacter tundripaludum</name>
    <dbReference type="NCBI Taxonomy" id="173365"/>
    <lineage>
        <taxon>Bacteria</taxon>
        <taxon>Pseudomonadati</taxon>
        <taxon>Pseudomonadota</taxon>
        <taxon>Gammaproteobacteria</taxon>
        <taxon>Methylococcales</taxon>
        <taxon>Methylococcaceae</taxon>
        <taxon>Methylobacter</taxon>
    </lineage>
</organism>
<dbReference type="Pfam" id="PF10070">
    <property type="entry name" value="DabA"/>
    <property type="match status" value="1"/>
</dbReference>
<comment type="cofactor">
    <cofactor evidence="6">
        <name>Zn(2+)</name>
        <dbReference type="ChEBI" id="CHEBI:29105"/>
    </cofactor>
</comment>
<protein>
    <recommendedName>
        <fullName evidence="6">Probable inorganic carbon transporter subunit DabA</fullName>
    </recommendedName>
</protein>
<evidence type="ECO:0000256" key="2">
    <source>
        <dbReference type="ARBA" id="ARBA00022475"/>
    </source>
</evidence>
<comment type="subunit">
    <text evidence="6">Forms a complex with DabB.</text>
</comment>
<gene>
    <name evidence="6" type="primary">dabA</name>
    <name evidence="7" type="ORF">B0F87_11029</name>
</gene>
<evidence type="ECO:0000256" key="1">
    <source>
        <dbReference type="ARBA" id="ARBA00022448"/>
    </source>
</evidence>
<name>A0A2S6H9S2_9GAMM</name>
<dbReference type="PANTHER" id="PTHR38344">
    <property type="entry name" value="UPF0753 PROTEIN AQ_863"/>
    <property type="match status" value="1"/>
</dbReference>
<evidence type="ECO:0000256" key="3">
    <source>
        <dbReference type="ARBA" id="ARBA00022723"/>
    </source>
</evidence>
<keyword evidence="3 6" id="KW-0479">Metal-binding</keyword>
<dbReference type="AlphaFoldDB" id="A0A2S6H9S2"/>
<evidence type="ECO:0000256" key="4">
    <source>
        <dbReference type="ARBA" id="ARBA00022833"/>
    </source>
</evidence>
<accession>A0A2S6H9S2</accession>
<keyword evidence="2 6" id="KW-1003">Cell membrane</keyword>
<dbReference type="GO" id="GO:0005886">
    <property type="term" value="C:plasma membrane"/>
    <property type="evidence" value="ECO:0007669"/>
    <property type="project" value="UniProtKB-SubCell"/>
</dbReference>
<dbReference type="InterPro" id="IPR018752">
    <property type="entry name" value="DabA"/>
</dbReference>
<evidence type="ECO:0000313" key="7">
    <source>
        <dbReference type="EMBL" id="PPK74234.1"/>
    </source>
</evidence>
<keyword evidence="1 6" id="KW-0813">Transport</keyword>
<comment type="similarity">
    <text evidence="6">Belongs to the inorganic carbon transporter (TC 9.A.2) DabA family.</text>
</comment>
<feature type="binding site" evidence="6">
    <location>
        <position position="365"/>
    </location>
    <ligand>
        <name>Zn(2+)</name>
        <dbReference type="ChEBI" id="CHEBI:29105"/>
    </ligand>
</feature>
<dbReference type="PANTHER" id="PTHR38344:SF1">
    <property type="entry name" value="INORGANIC CARBON TRANSPORTER SUBUNIT DABA-RELATED"/>
    <property type="match status" value="1"/>
</dbReference>
<keyword evidence="5 6" id="KW-0472">Membrane</keyword>
<proteinExistence type="inferred from homology"/>
<feature type="binding site" evidence="6">
    <location>
        <position position="363"/>
    </location>
    <ligand>
        <name>Zn(2+)</name>
        <dbReference type="ChEBI" id="CHEBI:29105"/>
    </ligand>
</feature>
<comment type="caution">
    <text evidence="7">The sequence shown here is derived from an EMBL/GenBank/DDBJ whole genome shotgun (WGS) entry which is preliminary data.</text>
</comment>
<sequence>MPRLKDNSMAYREHTQPILKDSIETLQNFEFDLDASIEHIAHWLPAQGPIKDFIHHNTLHAVQHYPFHEGVAVAAKIFGARSYLPLEDYQRMYQQGRIKSAAIEWAIEHSGCPQQQHEKLRGTLFEQDDTGHYPPVSLANHGIRTTWLTRLEVNLNALVHPVLFRLLGNFLDQGISRWSLPKNGEHFWDCVLRLAQNSLLPLYPLNEPEVSELLFETPDHVIKACLKKIVGDEQLYEQYLLEMLLAHPGWAGMVHVIEQNPKSLLARREISLKDMIAVELAIELAFLHKKKGPQFSGIAAFPHQNGTPLLKNGALKPKIPLHLKVWHEAMEWSLHSELLLALKPKVDAAPAEKPLPEAQALFCIDDRECSLRRHLEESNPAIETLGAAGFFGIDFLYQGLDDAYPVAQCPNIIVPKHLIKEASSKPKPNEKAKSGKLTNMHFTAHSMFRGWLYTQTLGIGYAVRMAWNVFRPGSKLPNIRTLSEVESHTHLHLLRESEEPTEDGYLLGFSFTEMADRVGGLLRNIGLTQHFAPLVVIVAHGSSSVNNPHFAAYDCGACSGKPGAPNARAFAWMANHESVRAILSERGIDIPDGTRFIAALHNTSRDEMTYFDKHLLAQHPVPALHAFQQAMKKALQRNARERCRWFELGPQSQSNEEAHEHVIERASSIFEPRPEYNHSNNLYAIVGRRALTRDLFMDRRAFLHSYDPQTDAQGDIMARILSAVIPVCGGINLEYLFSRIDNSVYGAGTKLPHNVIGLLGVANGVEGDLRTGLPSQMIEVHQPARLLIVVEQTTVILDKTLAKLGALKEWLDNDWVRFVACHPESRELSLYSVNGWETVEFADDGEIPQATLSEKIIVGKTETIPVHQFIRRHA</sequence>
<evidence type="ECO:0000313" key="8">
    <source>
        <dbReference type="Proteomes" id="UP000240010"/>
    </source>
</evidence>
<feature type="binding site" evidence="6">
    <location>
        <position position="540"/>
    </location>
    <ligand>
        <name>Zn(2+)</name>
        <dbReference type="ChEBI" id="CHEBI:29105"/>
    </ligand>
</feature>
<dbReference type="GO" id="GO:0008270">
    <property type="term" value="F:zinc ion binding"/>
    <property type="evidence" value="ECO:0007669"/>
    <property type="project" value="UniProtKB-UniRule"/>
</dbReference>